<protein>
    <recommendedName>
        <fullName evidence="4">T9SS C-terminal target domain-containing protein</fullName>
    </recommendedName>
</protein>
<dbReference type="Proteomes" id="UP000886819">
    <property type="component" value="Unassembled WGS sequence"/>
</dbReference>
<proteinExistence type="predicted"/>
<dbReference type="AlphaFoldDB" id="A0A9D0YWA1"/>
<dbReference type="PANTHER" id="PTHR42754">
    <property type="entry name" value="ENDOGLUCANASE"/>
    <property type="match status" value="1"/>
</dbReference>
<evidence type="ECO:0000256" key="1">
    <source>
        <dbReference type="SAM" id="SignalP"/>
    </source>
</evidence>
<evidence type="ECO:0008006" key="4">
    <source>
        <dbReference type="Google" id="ProtNLM"/>
    </source>
</evidence>
<gene>
    <name evidence="2" type="ORF">IAA66_06115</name>
</gene>
<feature type="chain" id="PRO_5039326128" description="T9SS C-terminal target domain-containing protein" evidence="1">
    <location>
        <begin position="21"/>
        <end position="490"/>
    </location>
</feature>
<name>A0A9D0YWA1_9FIRM</name>
<reference evidence="2" key="1">
    <citation type="submission" date="2020-10" db="EMBL/GenBank/DDBJ databases">
        <authorList>
            <person name="Gilroy R."/>
        </authorList>
    </citation>
    <scope>NUCLEOTIDE SEQUENCE</scope>
    <source>
        <strain evidence="2">ChiHile30-977</strain>
    </source>
</reference>
<keyword evidence="1" id="KW-0732">Signal</keyword>
<dbReference type="PANTHER" id="PTHR42754:SF1">
    <property type="entry name" value="LIPOPROTEIN"/>
    <property type="match status" value="1"/>
</dbReference>
<accession>A0A9D0YWA1</accession>
<feature type="signal peptide" evidence="1">
    <location>
        <begin position="1"/>
        <end position="20"/>
    </location>
</feature>
<dbReference type="InterPro" id="IPR011047">
    <property type="entry name" value="Quinoprotein_ADH-like_sf"/>
</dbReference>
<reference evidence="2" key="2">
    <citation type="journal article" date="2021" name="PeerJ">
        <title>Extensive microbial diversity within the chicken gut microbiome revealed by metagenomics and culture.</title>
        <authorList>
            <person name="Gilroy R."/>
            <person name="Ravi A."/>
            <person name="Getino M."/>
            <person name="Pursley I."/>
            <person name="Horton D.L."/>
            <person name="Alikhan N.F."/>
            <person name="Baker D."/>
            <person name="Gharbi K."/>
            <person name="Hall N."/>
            <person name="Watson M."/>
            <person name="Adriaenssens E.M."/>
            <person name="Foster-Nyarko E."/>
            <person name="Jarju S."/>
            <person name="Secka A."/>
            <person name="Antonio M."/>
            <person name="Oren A."/>
            <person name="Chaudhuri R.R."/>
            <person name="La Ragione R."/>
            <person name="Hildebrand F."/>
            <person name="Pallen M.J."/>
        </authorList>
    </citation>
    <scope>NUCLEOTIDE SEQUENCE</scope>
    <source>
        <strain evidence="2">ChiHile30-977</strain>
    </source>
</reference>
<evidence type="ECO:0000313" key="3">
    <source>
        <dbReference type="Proteomes" id="UP000886819"/>
    </source>
</evidence>
<comment type="caution">
    <text evidence="2">The sequence shown here is derived from an EMBL/GenBank/DDBJ whole genome shotgun (WGS) entry which is preliminary data.</text>
</comment>
<dbReference type="SUPFAM" id="SSF50998">
    <property type="entry name" value="Quinoprotein alcohol dehydrogenase-like"/>
    <property type="match status" value="1"/>
</dbReference>
<sequence length="490" mass="51405">MRRWIAVTLLLLLLCPAARAEQEEVFSWTLQKGAEGVSAPAAMAIAQDGGVFVVGVTDDEDFTFGESRGGEDGFVLRLDASGRMLWQGRWGGSGDDGFTHVLETGDGGCIVMGVTASTDGDAQAARGGKDGFLVRLNAQGETVWTKCLGGTLDDELLSLQAAGEDGYIVCGQTASRNGDLGANFGGYDAWAAYLSGEDGKPLWVIRHGLGGDDRFTHAVASEDGCLLLGEIAEETSAATAESEAVWTARPVAMFVSLEAGEALWQVSLGGAGNNCVEAVLPLESGWLLAGDTNAQSMMMPTGYGGQDAWVLQLRSSGAVAWQRVYGGSSDERSHALLAVPSSGYVLLAQTASSNGWTQGTHGGEDLWVVKMSGSGTLEWQQALGGSDDSDPAGIVRNAQGEYLVAGTSLSQDGDIGLHRSVRTGFLARLAPNGNLLHTLKIGDDQECTLLDFQSRDGAIYLLGSMRSIDGGLLREEVWIARLAEEGAQAD</sequence>
<evidence type="ECO:0000313" key="2">
    <source>
        <dbReference type="EMBL" id="HIQ63147.1"/>
    </source>
</evidence>
<organism evidence="2 3">
    <name type="scientific">Candidatus Avichristensenella intestinipullorum</name>
    <dbReference type="NCBI Taxonomy" id="2840693"/>
    <lineage>
        <taxon>Bacteria</taxon>
        <taxon>Bacillati</taxon>
        <taxon>Bacillota</taxon>
        <taxon>Clostridia</taxon>
        <taxon>Candidatus Avichristensenella</taxon>
    </lineage>
</organism>
<dbReference type="EMBL" id="DVFI01000092">
    <property type="protein sequence ID" value="HIQ63147.1"/>
    <property type="molecule type" value="Genomic_DNA"/>
</dbReference>